<evidence type="ECO:0000313" key="2">
    <source>
        <dbReference type="EMBL" id="ETN16719.1"/>
    </source>
</evidence>
<reference evidence="3" key="1">
    <citation type="submission" date="2011-12" db="EMBL/GenBank/DDBJ databases">
        <authorList>
            <consortium name="The Broad Institute Genome Sequencing Platform"/>
            <person name="Russ C."/>
            <person name="Tyler B."/>
            <person name="Panabieres F."/>
            <person name="Shan W."/>
            <person name="Tripathy S."/>
            <person name="Grunwald N."/>
            <person name="Machado M."/>
            <person name="Young S.K."/>
            <person name="Zeng Q."/>
            <person name="Gargeya S."/>
            <person name="Fitzgerald M."/>
            <person name="Haas B."/>
            <person name="Abouelleil A."/>
            <person name="Alvarado L."/>
            <person name="Arachchi H.M."/>
            <person name="Berlin A."/>
            <person name="Chapman S.B."/>
            <person name="Gearin G."/>
            <person name="Goldberg J."/>
            <person name="Griggs A."/>
            <person name="Gujja S."/>
            <person name="Hansen M."/>
            <person name="Heiman D."/>
            <person name="Howarth C."/>
            <person name="Larimer J."/>
            <person name="Lui A."/>
            <person name="MacDonald P.J.P."/>
            <person name="McCowen C."/>
            <person name="Montmayeur A."/>
            <person name="Murphy C."/>
            <person name="Neiman D."/>
            <person name="Pearson M."/>
            <person name="Priest M."/>
            <person name="Roberts A."/>
            <person name="Saif S."/>
            <person name="Shea T."/>
            <person name="Sisk P."/>
            <person name="Stolte C."/>
            <person name="Sykes S."/>
            <person name="Wortman J."/>
            <person name="Nusbaum C."/>
            <person name="Birren B."/>
        </authorList>
    </citation>
    <scope>NUCLEOTIDE SEQUENCE [LARGE SCALE GENOMIC DNA]</scope>
    <source>
        <strain evidence="3">INRA-310</strain>
    </source>
</reference>
<dbReference type="RefSeq" id="XP_008898198.1">
    <property type="nucleotide sequence ID" value="XM_008899950.1"/>
</dbReference>
<name>W2QW73_PHYN3</name>
<dbReference type="OrthoDB" id="119875at2759"/>
<sequence length="72" mass="7997">MADSDTSEGVERMQLGPSGAAMLQPRSQHVSNAMSRADAPVAASRLNENPDRLQTFFNSTTERFLKEQQCPW</sequence>
<feature type="compositionally biased region" description="Polar residues" evidence="1">
    <location>
        <begin position="25"/>
        <end position="34"/>
    </location>
</feature>
<dbReference type="AlphaFoldDB" id="W2QW73"/>
<reference evidence="2 3" key="2">
    <citation type="submission" date="2013-11" db="EMBL/GenBank/DDBJ databases">
        <title>The Genome Sequence of Phytophthora parasitica INRA-310.</title>
        <authorList>
            <consortium name="The Broad Institute Genomics Platform"/>
            <person name="Russ C."/>
            <person name="Tyler B."/>
            <person name="Panabieres F."/>
            <person name="Shan W."/>
            <person name="Tripathy S."/>
            <person name="Grunwald N."/>
            <person name="Machado M."/>
            <person name="Johnson C.S."/>
            <person name="Arredondo F."/>
            <person name="Hong C."/>
            <person name="Coffey M."/>
            <person name="Young S.K."/>
            <person name="Zeng Q."/>
            <person name="Gargeya S."/>
            <person name="Fitzgerald M."/>
            <person name="Abouelleil A."/>
            <person name="Alvarado L."/>
            <person name="Chapman S.B."/>
            <person name="Gainer-Dewar J."/>
            <person name="Goldberg J."/>
            <person name="Griggs A."/>
            <person name="Gujja S."/>
            <person name="Hansen M."/>
            <person name="Howarth C."/>
            <person name="Imamovic A."/>
            <person name="Ireland A."/>
            <person name="Larimer J."/>
            <person name="McCowan C."/>
            <person name="Murphy C."/>
            <person name="Pearson M."/>
            <person name="Poon T.W."/>
            <person name="Priest M."/>
            <person name="Roberts A."/>
            <person name="Saif S."/>
            <person name="Shea T."/>
            <person name="Sykes S."/>
            <person name="Wortman J."/>
            <person name="Nusbaum C."/>
            <person name="Birren B."/>
        </authorList>
    </citation>
    <scope>NUCLEOTIDE SEQUENCE [LARGE SCALE GENOMIC DNA]</scope>
    <source>
        <strain evidence="2 3">INRA-310</strain>
    </source>
</reference>
<proteinExistence type="predicted"/>
<accession>W2QW73</accession>
<evidence type="ECO:0000313" key="3">
    <source>
        <dbReference type="Proteomes" id="UP000018817"/>
    </source>
</evidence>
<evidence type="ECO:0000256" key="1">
    <source>
        <dbReference type="SAM" id="MobiDB-lite"/>
    </source>
</evidence>
<dbReference type="Proteomes" id="UP000018817">
    <property type="component" value="Unassembled WGS sequence"/>
</dbReference>
<organism evidence="2 3">
    <name type="scientific">Phytophthora nicotianae (strain INRA-310)</name>
    <name type="common">Phytophthora parasitica</name>
    <dbReference type="NCBI Taxonomy" id="761204"/>
    <lineage>
        <taxon>Eukaryota</taxon>
        <taxon>Sar</taxon>
        <taxon>Stramenopiles</taxon>
        <taxon>Oomycota</taxon>
        <taxon>Peronosporomycetes</taxon>
        <taxon>Peronosporales</taxon>
        <taxon>Peronosporaceae</taxon>
        <taxon>Phytophthora</taxon>
    </lineage>
</organism>
<protein>
    <submittedName>
        <fullName evidence="2">Uncharacterized protein</fullName>
    </submittedName>
</protein>
<dbReference type="EMBL" id="KI669568">
    <property type="protein sequence ID" value="ETN16719.1"/>
    <property type="molecule type" value="Genomic_DNA"/>
</dbReference>
<feature type="region of interest" description="Disordered" evidence="1">
    <location>
        <begin position="1"/>
        <end position="40"/>
    </location>
</feature>
<dbReference type="VEuPathDB" id="FungiDB:PPTG_21765"/>
<gene>
    <name evidence="2" type="ORF">PPTG_21765</name>
</gene>
<dbReference type="GeneID" id="20190364"/>